<evidence type="ECO:0000313" key="2">
    <source>
        <dbReference type="Proteomes" id="UP000278152"/>
    </source>
</evidence>
<dbReference type="KEGG" id="mvz:myaer102_14430"/>
<dbReference type="AlphaFoldDB" id="A0A3G9JT57"/>
<gene>
    <name evidence="1" type="ORF">myaer102_14430</name>
</gene>
<dbReference type="Proteomes" id="UP000278152">
    <property type="component" value="Chromosome"/>
</dbReference>
<name>A0A3G9JT57_MICVR</name>
<protein>
    <submittedName>
        <fullName evidence="1">Uncharacterized protein</fullName>
    </submittedName>
</protein>
<dbReference type="RefSeq" id="WP_002738649.1">
    <property type="nucleotide sequence ID" value="NZ_AP019314.1"/>
</dbReference>
<accession>A0A3G9JT57</accession>
<evidence type="ECO:0000313" key="1">
    <source>
        <dbReference type="EMBL" id="BBH38927.1"/>
    </source>
</evidence>
<organism evidence="1 2">
    <name type="scientific">Microcystis viridis NIES-102</name>
    <dbReference type="NCBI Taxonomy" id="213615"/>
    <lineage>
        <taxon>Bacteria</taxon>
        <taxon>Bacillati</taxon>
        <taxon>Cyanobacteriota</taxon>
        <taxon>Cyanophyceae</taxon>
        <taxon>Oscillatoriophycideae</taxon>
        <taxon>Chroococcales</taxon>
        <taxon>Microcystaceae</taxon>
        <taxon>Microcystis</taxon>
    </lineage>
</organism>
<proteinExistence type="predicted"/>
<sequence length="70" mass="6754">MDIESNGVASGQAAIADPQGIFDNIGKDLCKIGCDTAVAAAACSGLSGGVVIAACIPAAAAARELCRDAC</sequence>
<dbReference type="EMBL" id="AP019314">
    <property type="protein sequence ID" value="BBH38927.1"/>
    <property type="molecule type" value="Genomic_DNA"/>
</dbReference>
<reference evidence="1 2" key="1">
    <citation type="submission" date="2018-11" db="EMBL/GenBank/DDBJ databases">
        <title>Complete genome sequence of Microcystis aeruginosa NIES-102.</title>
        <authorList>
            <person name="Yamaguchi H."/>
            <person name="Suzuki S."/>
            <person name="Kawachi M."/>
        </authorList>
    </citation>
    <scope>NUCLEOTIDE SEQUENCE [LARGE SCALE GENOMIC DNA]</scope>
    <source>
        <strain evidence="1 2">NIES-102</strain>
    </source>
</reference>